<organism evidence="2 3">
    <name type="scientific">Nephila pilipes</name>
    <name type="common">Giant wood spider</name>
    <name type="synonym">Nephila maculata</name>
    <dbReference type="NCBI Taxonomy" id="299642"/>
    <lineage>
        <taxon>Eukaryota</taxon>
        <taxon>Metazoa</taxon>
        <taxon>Ecdysozoa</taxon>
        <taxon>Arthropoda</taxon>
        <taxon>Chelicerata</taxon>
        <taxon>Arachnida</taxon>
        <taxon>Araneae</taxon>
        <taxon>Araneomorphae</taxon>
        <taxon>Entelegynae</taxon>
        <taxon>Araneoidea</taxon>
        <taxon>Nephilidae</taxon>
        <taxon>Nephila</taxon>
    </lineage>
</organism>
<evidence type="ECO:0000256" key="1">
    <source>
        <dbReference type="SAM" id="MobiDB-lite"/>
    </source>
</evidence>
<comment type="caution">
    <text evidence="2">The sequence shown here is derived from an EMBL/GenBank/DDBJ whole genome shotgun (WGS) entry which is preliminary data.</text>
</comment>
<accession>A0A8X6IE51</accession>
<gene>
    <name evidence="2" type="primary">AVEN_207515_1</name>
    <name evidence="2" type="ORF">NPIL_135641</name>
</gene>
<evidence type="ECO:0000313" key="2">
    <source>
        <dbReference type="EMBL" id="GFS41498.1"/>
    </source>
</evidence>
<sequence length="90" mass="10163">MMDYKADSSAPDEGFTTNDTRHTPPSQILTMSMGGTGDLPDLVNDITMVWYKGERFPRGSAYRGSRIPHPSILCEKCLWGQTQCWLSIHR</sequence>
<proteinExistence type="predicted"/>
<evidence type="ECO:0000313" key="3">
    <source>
        <dbReference type="Proteomes" id="UP000887013"/>
    </source>
</evidence>
<dbReference type="EMBL" id="BMAW01043864">
    <property type="protein sequence ID" value="GFS41498.1"/>
    <property type="molecule type" value="Genomic_DNA"/>
</dbReference>
<name>A0A8X6IE51_NEPPI</name>
<protein>
    <submittedName>
        <fullName evidence="2">Uncharacterized protein</fullName>
    </submittedName>
</protein>
<dbReference type="AlphaFoldDB" id="A0A8X6IE51"/>
<reference evidence="2" key="1">
    <citation type="submission" date="2020-08" db="EMBL/GenBank/DDBJ databases">
        <title>Multicomponent nature underlies the extraordinary mechanical properties of spider dragline silk.</title>
        <authorList>
            <person name="Kono N."/>
            <person name="Nakamura H."/>
            <person name="Mori M."/>
            <person name="Yoshida Y."/>
            <person name="Ohtoshi R."/>
            <person name="Malay A.D."/>
            <person name="Moran D.A.P."/>
            <person name="Tomita M."/>
            <person name="Numata K."/>
            <person name="Arakawa K."/>
        </authorList>
    </citation>
    <scope>NUCLEOTIDE SEQUENCE</scope>
</reference>
<keyword evidence="3" id="KW-1185">Reference proteome</keyword>
<feature type="compositionally biased region" description="Polar residues" evidence="1">
    <location>
        <begin position="15"/>
        <end position="30"/>
    </location>
</feature>
<feature type="region of interest" description="Disordered" evidence="1">
    <location>
        <begin position="1"/>
        <end position="34"/>
    </location>
</feature>
<dbReference type="Proteomes" id="UP000887013">
    <property type="component" value="Unassembled WGS sequence"/>
</dbReference>
<dbReference type="OrthoDB" id="6406544at2759"/>